<proteinExistence type="predicted"/>
<evidence type="ECO:0000313" key="2">
    <source>
        <dbReference type="EMBL" id="KAK7245661.1"/>
    </source>
</evidence>
<reference evidence="2 3" key="1">
    <citation type="submission" date="2024-01" db="EMBL/GenBank/DDBJ databases">
        <title>The genomes of 5 underutilized Papilionoideae crops provide insights into root nodulation and disease resistanc.</title>
        <authorList>
            <person name="Yuan L."/>
        </authorList>
    </citation>
    <scope>NUCLEOTIDE SEQUENCE [LARGE SCALE GENOMIC DNA]</scope>
    <source>
        <strain evidence="2">ZHUSHIDOU_FW_LH</strain>
        <tissue evidence="2">Leaf</tissue>
    </source>
</reference>
<gene>
    <name evidence="2" type="ORF">RIF29_40509</name>
</gene>
<dbReference type="Proteomes" id="UP001372338">
    <property type="component" value="Unassembled WGS sequence"/>
</dbReference>
<feature type="compositionally biased region" description="Low complexity" evidence="1">
    <location>
        <begin position="58"/>
        <end position="70"/>
    </location>
</feature>
<dbReference type="AlphaFoldDB" id="A0AAN9E413"/>
<feature type="region of interest" description="Disordered" evidence="1">
    <location>
        <begin position="51"/>
        <end position="70"/>
    </location>
</feature>
<comment type="caution">
    <text evidence="2">The sequence shown here is derived from an EMBL/GenBank/DDBJ whole genome shotgun (WGS) entry which is preliminary data.</text>
</comment>
<organism evidence="2 3">
    <name type="scientific">Crotalaria pallida</name>
    <name type="common">Smooth rattlebox</name>
    <name type="synonym">Crotalaria striata</name>
    <dbReference type="NCBI Taxonomy" id="3830"/>
    <lineage>
        <taxon>Eukaryota</taxon>
        <taxon>Viridiplantae</taxon>
        <taxon>Streptophyta</taxon>
        <taxon>Embryophyta</taxon>
        <taxon>Tracheophyta</taxon>
        <taxon>Spermatophyta</taxon>
        <taxon>Magnoliopsida</taxon>
        <taxon>eudicotyledons</taxon>
        <taxon>Gunneridae</taxon>
        <taxon>Pentapetalae</taxon>
        <taxon>rosids</taxon>
        <taxon>fabids</taxon>
        <taxon>Fabales</taxon>
        <taxon>Fabaceae</taxon>
        <taxon>Papilionoideae</taxon>
        <taxon>50 kb inversion clade</taxon>
        <taxon>genistoids sensu lato</taxon>
        <taxon>core genistoids</taxon>
        <taxon>Crotalarieae</taxon>
        <taxon>Crotalaria</taxon>
    </lineage>
</organism>
<keyword evidence="3" id="KW-1185">Reference proteome</keyword>
<evidence type="ECO:0000313" key="3">
    <source>
        <dbReference type="Proteomes" id="UP001372338"/>
    </source>
</evidence>
<feature type="region of interest" description="Disordered" evidence="1">
    <location>
        <begin position="1"/>
        <end position="22"/>
    </location>
</feature>
<name>A0AAN9E413_CROPI</name>
<dbReference type="EMBL" id="JAYWIO010000008">
    <property type="protein sequence ID" value="KAK7245661.1"/>
    <property type="molecule type" value="Genomic_DNA"/>
</dbReference>
<evidence type="ECO:0000256" key="1">
    <source>
        <dbReference type="SAM" id="MobiDB-lite"/>
    </source>
</evidence>
<accession>A0AAN9E413</accession>
<protein>
    <submittedName>
        <fullName evidence="2">Uncharacterized protein</fullName>
    </submittedName>
</protein>
<sequence>MTDRSTSLGMEEDHHQVAHQAKRRVNKNPVSFFTQCFSFPFLRFLIQSTTDYPLSHGTSPTATATSSSTS</sequence>